<organism evidence="2 3">
    <name type="scientific">Haloarcula saliterrae</name>
    <dbReference type="NCBI Taxonomy" id="2950534"/>
    <lineage>
        <taxon>Archaea</taxon>
        <taxon>Methanobacteriati</taxon>
        <taxon>Methanobacteriota</taxon>
        <taxon>Stenosarchaea group</taxon>
        <taxon>Halobacteria</taxon>
        <taxon>Halobacteriales</taxon>
        <taxon>Haloarculaceae</taxon>
        <taxon>Haloarcula</taxon>
    </lineage>
</organism>
<dbReference type="RefSeq" id="WP_310920842.1">
    <property type="nucleotide sequence ID" value="NZ_JAMQON010000005.1"/>
</dbReference>
<dbReference type="Pfam" id="PF07883">
    <property type="entry name" value="Cupin_2"/>
    <property type="match status" value="1"/>
</dbReference>
<evidence type="ECO:0000313" key="2">
    <source>
        <dbReference type="EMBL" id="MDS0261052.1"/>
    </source>
</evidence>
<accession>A0ABU2FFP0</accession>
<gene>
    <name evidence="2" type="ORF">NDI56_16765</name>
</gene>
<protein>
    <submittedName>
        <fullName evidence="2">Cupin domain-containing protein</fullName>
    </submittedName>
</protein>
<reference evidence="2 3" key="1">
    <citation type="submission" date="2022-06" db="EMBL/GenBank/DDBJ databases">
        <title>Haloarcula sp. a new haloarchaeum isolate from saline soil.</title>
        <authorList>
            <person name="Strakova D."/>
            <person name="Galisteo C."/>
            <person name="Sanchez-Porro C."/>
            <person name="Ventosa A."/>
        </authorList>
    </citation>
    <scope>NUCLEOTIDE SEQUENCE [LARGE SCALE GENOMIC DNA]</scope>
    <source>
        <strain evidence="2 3">S1CR25-12</strain>
    </source>
</reference>
<dbReference type="Proteomes" id="UP001259659">
    <property type="component" value="Unassembled WGS sequence"/>
</dbReference>
<name>A0ABU2FFP0_9EURY</name>
<keyword evidence="3" id="KW-1185">Reference proteome</keyword>
<dbReference type="Gene3D" id="2.60.120.10">
    <property type="entry name" value="Jelly Rolls"/>
    <property type="match status" value="1"/>
</dbReference>
<comment type="caution">
    <text evidence="2">The sequence shown here is derived from an EMBL/GenBank/DDBJ whole genome shotgun (WGS) entry which is preliminary data.</text>
</comment>
<feature type="domain" description="Cupin type-2" evidence="1">
    <location>
        <begin position="41"/>
        <end position="105"/>
    </location>
</feature>
<dbReference type="SUPFAM" id="SSF51182">
    <property type="entry name" value="RmlC-like cupins"/>
    <property type="match status" value="1"/>
</dbReference>
<dbReference type="InterPro" id="IPR053146">
    <property type="entry name" value="QDO-like"/>
</dbReference>
<dbReference type="InterPro" id="IPR014710">
    <property type="entry name" value="RmlC-like_jellyroll"/>
</dbReference>
<dbReference type="InterPro" id="IPR011051">
    <property type="entry name" value="RmlC_Cupin_sf"/>
</dbReference>
<proteinExistence type="predicted"/>
<dbReference type="PANTHER" id="PTHR36440">
    <property type="entry name" value="PUTATIVE (AFU_ORTHOLOGUE AFUA_8G07350)-RELATED"/>
    <property type="match status" value="1"/>
</dbReference>
<sequence length="161" mass="16570">MTGFSEPAAGGSDGQAYRFLDTLAYVRVPSAATDGQQSVVEMHLRAGHAPPMHIHEHADETIHVLDGEVTAHTSSDAHTITAGQSVVLPSGEPHSLVAESQAEILTTTSPGGFDEFVVAPSEPADAAVVPTKPPSETAIGRVTESAPAHGIDIVGPPPGRE</sequence>
<evidence type="ECO:0000313" key="3">
    <source>
        <dbReference type="Proteomes" id="UP001259659"/>
    </source>
</evidence>
<dbReference type="PANTHER" id="PTHR36440:SF1">
    <property type="entry name" value="PUTATIVE (AFU_ORTHOLOGUE AFUA_8G07350)-RELATED"/>
    <property type="match status" value="1"/>
</dbReference>
<dbReference type="InterPro" id="IPR013096">
    <property type="entry name" value="Cupin_2"/>
</dbReference>
<dbReference type="EMBL" id="JAMQON010000005">
    <property type="protein sequence ID" value="MDS0261052.1"/>
    <property type="molecule type" value="Genomic_DNA"/>
</dbReference>
<evidence type="ECO:0000259" key="1">
    <source>
        <dbReference type="Pfam" id="PF07883"/>
    </source>
</evidence>